<gene>
    <name evidence="5" type="ORF">Q2T52_14665</name>
</gene>
<dbReference type="InterPro" id="IPR039424">
    <property type="entry name" value="SBP_5"/>
</dbReference>
<reference evidence="5" key="2">
    <citation type="submission" date="2023-07" db="EMBL/GenBank/DDBJ databases">
        <authorList>
            <person name="Sun H."/>
        </authorList>
    </citation>
    <scope>NUCLEOTIDE SEQUENCE</scope>
    <source>
        <strain evidence="5">05753</strain>
    </source>
</reference>
<evidence type="ECO:0000259" key="4">
    <source>
        <dbReference type="Pfam" id="PF00496"/>
    </source>
</evidence>
<accession>A0ABT8SY49</accession>
<dbReference type="CDD" id="cd08500">
    <property type="entry name" value="PBP2_NikA_DppA_OppA_like_4"/>
    <property type="match status" value="1"/>
</dbReference>
<dbReference type="PANTHER" id="PTHR30290:SF62">
    <property type="entry name" value="OLIGOPEPTIDE ABC TRANSPORTER, PERIPLASMIC OLIGOPEPTIDE-BINDING PROTEIN"/>
    <property type="match status" value="1"/>
</dbReference>
<dbReference type="EMBL" id="JAUKWQ010000004">
    <property type="protein sequence ID" value="MDO1583333.1"/>
    <property type="molecule type" value="Genomic_DNA"/>
</dbReference>
<keyword evidence="3" id="KW-0732">Signal</keyword>
<evidence type="ECO:0000313" key="5">
    <source>
        <dbReference type="EMBL" id="MDO1583333.1"/>
    </source>
</evidence>
<proteinExistence type="inferred from homology"/>
<name>A0ABT8SY49_9HYPH</name>
<comment type="similarity">
    <text evidence="2">Belongs to the bacterial solute-binding protein 5 family.</text>
</comment>
<keyword evidence="6" id="KW-1185">Reference proteome</keyword>
<dbReference type="PANTHER" id="PTHR30290">
    <property type="entry name" value="PERIPLASMIC BINDING COMPONENT OF ABC TRANSPORTER"/>
    <property type="match status" value="1"/>
</dbReference>
<evidence type="ECO:0000313" key="6">
    <source>
        <dbReference type="Proteomes" id="UP001169006"/>
    </source>
</evidence>
<dbReference type="Gene3D" id="3.40.190.10">
    <property type="entry name" value="Periplasmic binding protein-like II"/>
    <property type="match status" value="1"/>
</dbReference>
<dbReference type="Pfam" id="PF00496">
    <property type="entry name" value="SBP_bac_5"/>
    <property type="match status" value="1"/>
</dbReference>
<evidence type="ECO:0000256" key="1">
    <source>
        <dbReference type="ARBA" id="ARBA00004418"/>
    </source>
</evidence>
<reference evidence="5" key="1">
    <citation type="journal article" date="2015" name="Int. J. Syst. Evol. Microbiol.">
        <title>Rhizobium oryzicola sp. nov., potential plant-growth-promoting endophytic bacteria isolated from rice roots.</title>
        <authorList>
            <person name="Zhang X.X."/>
            <person name="Gao J.S."/>
            <person name="Cao Y.H."/>
            <person name="Sheirdil R.A."/>
            <person name="Wang X.C."/>
            <person name="Zhang L."/>
        </authorList>
    </citation>
    <scope>NUCLEOTIDE SEQUENCE</scope>
    <source>
        <strain evidence="5">05753</strain>
    </source>
</reference>
<dbReference type="RefSeq" id="WP_302077522.1">
    <property type="nucleotide sequence ID" value="NZ_JAUKWQ010000004.1"/>
</dbReference>
<evidence type="ECO:0000256" key="2">
    <source>
        <dbReference type="ARBA" id="ARBA00005695"/>
    </source>
</evidence>
<dbReference type="SUPFAM" id="SSF53850">
    <property type="entry name" value="Periplasmic binding protein-like II"/>
    <property type="match status" value="1"/>
</dbReference>
<dbReference type="InterPro" id="IPR000914">
    <property type="entry name" value="SBP_5_dom"/>
</dbReference>
<feature type="domain" description="Solute-binding protein family 5" evidence="4">
    <location>
        <begin position="155"/>
        <end position="556"/>
    </location>
</feature>
<dbReference type="Proteomes" id="UP001169006">
    <property type="component" value="Unassembled WGS sequence"/>
</dbReference>
<comment type="caution">
    <text evidence="5">The sequence shown here is derived from an EMBL/GenBank/DDBJ whole genome shotgun (WGS) entry which is preliminary data.</text>
</comment>
<protein>
    <submittedName>
        <fullName evidence="5">ABC transporter substrate-binding protein</fullName>
    </submittedName>
</protein>
<sequence>MPHLSRISRITALSLGASIFALNAQAFETSAPPEPPPFPAQGKITYVARDSILEFKALPFYSEPGWVMEKFEKTGKLPPLKDRLPEEPLVYKAGNMPDGIGVYGDTLRHVIGGRPEGWNYIAGQSQGWGGIDIALSECLTRTAPLFQVNAKDTEPLPNLAKSWEWSSDGHKLTMHLVKGAKWSDGVPFTADDVMFYWEDAVIDPNVSPLGGGASPEAFGEGTTLTKIDDYTVEWTFKAAFPKQYLYTMAYPNFCPGPAHMLKQKHPKYSKNTYDQFKNAYPPEYMNMPVMGAWVPVAYRPDDIIVLRRNPYYWKVDEKGQQLPYLDEVHYKLSTWADRDVQAVAGSGDFSNLEQPENFVASLKRAADPNAPARLDFGPRLIGYNLLMNFSANGWGTPDERQQAVRELNRNLEFRQAISSAIDRKAVGDSLVKGPFTAIYPGGLSSGTSFYDRNSTVYYPYDLEGAKATLKKLGLVDTDNDGFVNFPKGTAGGKNVEIVLLVNNGYTTDKSLAEGLVGQMAKIGIRVVINALDSNQRDAAHYSGRFDWAVRRNSTELSSVVQNTEQLAPVGPRTSWNHRAPEGKELDILPFEQQMADLVKRFIASQDNAERAELMKQYQKLYTQNLYTIGLTEYPGALIINKRFSNIPPGTPIYMFNWAEDSIMRERVWVAASKQGKYELFPQQLPGKPGDPGPIN</sequence>
<feature type="signal peptide" evidence="3">
    <location>
        <begin position="1"/>
        <end position="26"/>
    </location>
</feature>
<organism evidence="5 6">
    <name type="scientific">Rhizobium oryzicola</name>
    <dbReference type="NCBI Taxonomy" id="1232668"/>
    <lineage>
        <taxon>Bacteria</taxon>
        <taxon>Pseudomonadati</taxon>
        <taxon>Pseudomonadota</taxon>
        <taxon>Alphaproteobacteria</taxon>
        <taxon>Hyphomicrobiales</taxon>
        <taxon>Rhizobiaceae</taxon>
        <taxon>Rhizobium/Agrobacterium group</taxon>
        <taxon>Rhizobium</taxon>
    </lineage>
</organism>
<feature type="chain" id="PRO_5045802613" evidence="3">
    <location>
        <begin position="27"/>
        <end position="695"/>
    </location>
</feature>
<comment type="subcellular location">
    <subcellularLocation>
        <location evidence="1">Periplasm</location>
    </subcellularLocation>
</comment>
<evidence type="ECO:0000256" key="3">
    <source>
        <dbReference type="SAM" id="SignalP"/>
    </source>
</evidence>
<dbReference type="Gene3D" id="3.10.105.10">
    <property type="entry name" value="Dipeptide-binding Protein, Domain 3"/>
    <property type="match status" value="1"/>
</dbReference>